<dbReference type="Proteomes" id="UP000249499">
    <property type="component" value="Chromosome"/>
</dbReference>
<accession>A0AAF1KUD4</accession>
<evidence type="ECO:0000313" key="11">
    <source>
        <dbReference type="Proteomes" id="UP000249499"/>
    </source>
</evidence>
<dbReference type="Pfam" id="PF07559">
    <property type="entry name" value="FlgE_D2"/>
    <property type="match status" value="1"/>
</dbReference>
<dbReference type="RefSeq" id="WP_111216854.1">
    <property type="nucleotide sequence ID" value="NZ_CP117255.1"/>
</dbReference>
<evidence type="ECO:0000256" key="3">
    <source>
        <dbReference type="ARBA" id="ARBA00019015"/>
    </source>
</evidence>
<reference evidence="11" key="2">
    <citation type="journal article" date="2023" name="MicrobiologyOpen">
        <title>Genomics of the tumorigenes clade of the family Rhizobiaceae and description of Rhizobium rhododendri sp. nov.</title>
        <authorList>
            <person name="Kuzmanovic N."/>
            <person name="diCenzo G.C."/>
            <person name="Bunk B."/>
            <person name="Sproeer C."/>
            <person name="Fruehling A."/>
            <person name="Neumann-Schaal M."/>
            <person name="Overmann J."/>
            <person name="Smalla K."/>
        </authorList>
    </citation>
    <scope>NUCLEOTIDE SEQUENCE [LARGE SCALE GENOMIC DNA]</scope>
    <source>
        <strain evidence="11">1078</strain>
    </source>
</reference>
<keyword evidence="10" id="KW-0969">Cilium</keyword>
<name>A0AAF1KUD4_9HYPH</name>
<dbReference type="PROSITE" id="PS00588">
    <property type="entry name" value="FLAGELLA_BB_ROD"/>
    <property type="match status" value="1"/>
</dbReference>
<dbReference type="GO" id="GO:0009424">
    <property type="term" value="C:bacterial-type flagellum hook"/>
    <property type="evidence" value="ECO:0007669"/>
    <property type="project" value="TreeGrafter"/>
</dbReference>
<dbReference type="InterPro" id="IPR019776">
    <property type="entry name" value="Flagellar_basal_body_rod_CS"/>
</dbReference>
<gene>
    <name evidence="10" type="ORF">PR017_01295</name>
</gene>
<evidence type="ECO:0000256" key="4">
    <source>
        <dbReference type="ARBA" id="ARBA00023143"/>
    </source>
</evidence>
<keyword evidence="10" id="KW-0282">Flagellum</keyword>
<dbReference type="InterPro" id="IPR053967">
    <property type="entry name" value="LlgE_F_G-like_D1"/>
</dbReference>
<feature type="domain" description="Flagellar hook protein FlgE D2" evidence="8">
    <location>
        <begin position="167"/>
        <end position="295"/>
    </location>
</feature>
<dbReference type="Pfam" id="PF22692">
    <property type="entry name" value="LlgE_F_G_D1"/>
    <property type="match status" value="1"/>
</dbReference>
<dbReference type="GO" id="GO:0005829">
    <property type="term" value="C:cytosol"/>
    <property type="evidence" value="ECO:0007669"/>
    <property type="project" value="TreeGrafter"/>
</dbReference>
<dbReference type="GO" id="GO:0009425">
    <property type="term" value="C:bacterial-type flagellum basal body"/>
    <property type="evidence" value="ECO:0007669"/>
    <property type="project" value="UniProtKB-SubCell"/>
</dbReference>
<dbReference type="NCBIfam" id="TIGR03506">
    <property type="entry name" value="FlgEFG_subfam"/>
    <property type="match status" value="1"/>
</dbReference>
<dbReference type="GO" id="GO:0071978">
    <property type="term" value="P:bacterial-type flagellum-dependent swarming motility"/>
    <property type="evidence" value="ECO:0007669"/>
    <property type="project" value="TreeGrafter"/>
</dbReference>
<dbReference type="InterPro" id="IPR001444">
    <property type="entry name" value="Flag_bb_rod_N"/>
</dbReference>
<protein>
    <recommendedName>
        <fullName evidence="3 5">Flagellar hook protein FlgE</fullName>
    </recommendedName>
</protein>
<evidence type="ECO:0000256" key="5">
    <source>
        <dbReference type="RuleBase" id="RU362116"/>
    </source>
</evidence>
<comment type="function">
    <text evidence="5">A flexible structure which links the flagellar filament to the drive apparatus in the basal body.</text>
</comment>
<evidence type="ECO:0000259" key="7">
    <source>
        <dbReference type="Pfam" id="PF06429"/>
    </source>
</evidence>
<dbReference type="EMBL" id="CP117255">
    <property type="protein sequence ID" value="WFR95816.1"/>
    <property type="molecule type" value="Genomic_DNA"/>
</dbReference>
<evidence type="ECO:0000256" key="1">
    <source>
        <dbReference type="ARBA" id="ARBA00004117"/>
    </source>
</evidence>
<reference evidence="10 11" key="1">
    <citation type="journal article" date="2018" name="Sci. Rep.">
        <title>Rhizobium tumorigenes sp. nov., a novel plant tumorigenic bacterium isolated from cane gall tumors on thornless blackberry.</title>
        <authorList>
            <person name="Kuzmanovi N."/>
            <person name="Smalla K."/>
            <person name="Gronow S."/>
            <person name="PuBawska J."/>
        </authorList>
    </citation>
    <scope>NUCLEOTIDE SEQUENCE [LARGE SCALE GENOMIC DNA]</scope>
    <source>
        <strain evidence="10 11">1078</strain>
    </source>
</reference>
<evidence type="ECO:0000259" key="6">
    <source>
        <dbReference type="Pfam" id="PF00460"/>
    </source>
</evidence>
<dbReference type="InterPro" id="IPR020013">
    <property type="entry name" value="Flagellar_FlgE/F/G"/>
</dbReference>
<dbReference type="InterPro" id="IPR037058">
    <property type="entry name" value="Falgellar_hook_FlgE_sf"/>
</dbReference>
<keyword evidence="11" id="KW-1185">Reference proteome</keyword>
<evidence type="ECO:0000259" key="8">
    <source>
        <dbReference type="Pfam" id="PF07559"/>
    </source>
</evidence>
<keyword evidence="10" id="KW-0966">Cell projection</keyword>
<evidence type="ECO:0000259" key="9">
    <source>
        <dbReference type="Pfam" id="PF22692"/>
    </source>
</evidence>
<proteinExistence type="inferred from homology"/>
<feature type="domain" description="Flagellar hook protein FlgE/F/G-like D1" evidence="9">
    <location>
        <begin position="84"/>
        <end position="126"/>
    </location>
</feature>
<dbReference type="InterPro" id="IPR010930">
    <property type="entry name" value="Flg_bb/hook_C_dom"/>
</dbReference>
<dbReference type="AlphaFoldDB" id="A0AAF1KUD4"/>
<feature type="domain" description="Flagellar basal-body/hook protein C-terminal" evidence="7">
    <location>
        <begin position="374"/>
        <end position="419"/>
    </location>
</feature>
<dbReference type="Gene3D" id="2.60.98.20">
    <property type="entry name" value="Flagellar hook protein FlgE"/>
    <property type="match status" value="1"/>
</dbReference>
<evidence type="ECO:0000313" key="10">
    <source>
        <dbReference type="EMBL" id="WFR95816.1"/>
    </source>
</evidence>
<comment type="similarity">
    <text evidence="2 5">Belongs to the flagella basal body rod proteins family.</text>
</comment>
<feature type="domain" description="Flagellar basal body rod protein N-terminal" evidence="6">
    <location>
        <begin position="7"/>
        <end position="37"/>
    </location>
</feature>
<sequence>MSLFGSMKTAVSGMNAQANRLSTVSDNIANSATTGYKSSSTSFSSLVLPTTAGTYNSGGVATSVQYAISQQGGLSYTSSTTDLAIQGEGFFVVQDAAGTPYLTRAGDFSPDANGNLVNAAGYSLMGYSYGSGSPSVVVNGFDGLVPINTESQGLTAVASTTASFAGNLDSTAAIATGNLPASNTAPVTTDTKKTSLIAYDTQGNKVQYDFYYTKTAADTWDVSVYRGSDAATGGTSSFPYTSAKVGTGTLEFDSSGKITSGGTLDISDPHAVSGTQDISVNISGFSQLAASFGATGKADGQAPSAVNKVTVGTDGTVTAQYADGTSKPLYRIPLANVASPDNLTVLSGNVYSANGQSGVTVTGFPQSSGLGYIQAGALEESNVDLAGELTTMIQAQKSYTANSKVFQTGSDLMDVLVNLVR</sequence>
<dbReference type="InterPro" id="IPR011491">
    <property type="entry name" value="FlgE_D2"/>
</dbReference>
<dbReference type="PANTHER" id="PTHR30435">
    <property type="entry name" value="FLAGELLAR PROTEIN"/>
    <property type="match status" value="1"/>
</dbReference>
<dbReference type="Pfam" id="PF00460">
    <property type="entry name" value="Flg_bb_rod"/>
    <property type="match status" value="1"/>
</dbReference>
<dbReference type="KEGG" id="rtu:PR017_01295"/>
<dbReference type="SUPFAM" id="SSF117143">
    <property type="entry name" value="Flagellar hook protein flgE"/>
    <property type="match status" value="1"/>
</dbReference>
<comment type="subcellular location">
    <subcellularLocation>
        <location evidence="1 5">Bacterial flagellum basal body</location>
    </subcellularLocation>
</comment>
<evidence type="ECO:0000256" key="2">
    <source>
        <dbReference type="ARBA" id="ARBA00009677"/>
    </source>
</evidence>
<dbReference type="InterPro" id="IPR037925">
    <property type="entry name" value="FlgE/F/G-like"/>
</dbReference>
<dbReference type="PANTHER" id="PTHR30435:SF1">
    <property type="entry name" value="FLAGELLAR HOOK PROTEIN FLGE"/>
    <property type="match status" value="1"/>
</dbReference>
<keyword evidence="4 5" id="KW-0975">Bacterial flagellum</keyword>
<organism evidence="10 11">
    <name type="scientific">Rhizobium tumorigenes</name>
    <dbReference type="NCBI Taxonomy" id="2041385"/>
    <lineage>
        <taxon>Bacteria</taxon>
        <taxon>Pseudomonadati</taxon>
        <taxon>Pseudomonadota</taxon>
        <taxon>Alphaproteobacteria</taxon>
        <taxon>Hyphomicrobiales</taxon>
        <taxon>Rhizobiaceae</taxon>
        <taxon>Rhizobium/Agrobacterium group</taxon>
        <taxon>Rhizobium</taxon>
    </lineage>
</organism>
<dbReference type="Pfam" id="PF06429">
    <property type="entry name" value="Flg_bbr_C"/>
    <property type="match status" value="1"/>
</dbReference>